<evidence type="ECO:0000313" key="1">
    <source>
        <dbReference type="EMBL" id="MFC5353492.1"/>
    </source>
</evidence>
<evidence type="ECO:0000313" key="2">
    <source>
        <dbReference type="Proteomes" id="UP001596166"/>
    </source>
</evidence>
<name>A0ABW0G075_9PROT</name>
<reference evidence="2" key="1">
    <citation type="journal article" date="2019" name="Int. J. Syst. Evol. Microbiol.">
        <title>The Global Catalogue of Microorganisms (GCM) 10K type strain sequencing project: providing services to taxonomists for standard genome sequencing and annotation.</title>
        <authorList>
            <consortium name="The Broad Institute Genomics Platform"/>
            <consortium name="The Broad Institute Genome Sequencing Center for Infectious Disease"/>
            <person name="Wu L."/>
            <person name="Ma J."/>
        </authorList>
    </citation>
    <scope>NUCLEOTIDE SEQUENCE [LARGE SCALE GENOMIC DNA]</scope>
    <source>
        <strain evidence="2">CCUG 58760</strain>
    </source>
</reference>
<comment type="caution">
    <text evidence="1">The sequence shown here is derived from an EMBL/GenBank/DDBJ whole genome shotgun (WGS) entry which is preliminary data.</text>
</comment>
<evidence type="ECO:0008006" key="3">
    <source>
        <dbReference type="Google" id="ProtNLM"/>
    </source>
</evidence>
<keyword evidence="2" id="KW-1185">Reference proteome</keyword>
<sequence>MTNPIPFQWQGDAFTPMPGFGRRCDEAFTVGAVYRLVEQEDRSAASHKHYFACINTAWENLPERLSADFPTPDHLRRFALIRAGYADSRTLVASSKAEAVRLAAFVKPMDSYAVVVVSDATVTVWTARSQSAKAMGKAEFQASKDAVLEVIAALIDTDLATLSAQAGQAA</sequence>
<organism evidence="1 2">
    <name type="scientific">Azospirillum himalayense</name>
    <dbReference type="NCBI Taxonomy" id="654847"/>
    <lineage>
        <taxon>Bacteria</taxon>
        <taxon>Pseudomonadati</taxon>
        <taxon>Pseudomonadota</taxon>
        <taxon>Alphaproteobacteria</taxon>
        <taxon>Rhodospirillales</taxon>
        <taxon>Azospirillaceae</taxon>
        <taxon>Azospirillum</taxon>
    </lineage>
</organism>
<dbReference type="RefSeq" id="WP_376993319.1">
    <property type="nucleotide sequence ID" value="NZ_JBHSLC010000002.1"/>
</dbReference>
<dbReference type="Proteomes" id="UP001596166">
    <property type="component" value="Unassembled WGS sequence"/>
</dbReference>
<accession>A0ABW0G075</accession>
<proteinExistence type="predicted"/>
<dbReference type="EMBL" id="JBHSLC010000002">
    <property type="protein sequence ID" value="MFC5353492.1"/>
    <property type="molecule type" value="Genomic_DNA"/>
</dbReference>
<gene>
    <name evidence="1" type="ORF">ACFPMG_00605</name>
</gene>
<protein>
    <recommendedName>
        <fullName evidence="3">Phage tail protein</fullName>
    </recommendedName>
</protein>